<evidence type="ECO:0000313" key="16">
    <source>
        <dbReference type="EMBL" id="EAR62078.1"/>
    </source>
</evidence>
<evidence type="ECO:0000256" key="1">
    <source>
        <dbReference type="ARBA" id="ARBA00001971"/>
    </source>
</evidence>
<evidence type="ECO:0000256" key="7">
    <source>
        <dbReference type="ARBA" id="ARBA00022692"/>
    </source>
</evidence>
<evidence type="ECO:0000256" key="5">
    <source>
        <dbReference type="ARBA" id="ARBA00022475"/>
    </source>
</evidence>
<dbReference type="Gene3D" id="1.20.950.20">
    <property type="entry name" value="Transmembrane di-heme cytochromes, Chain C"/>
    <property type="match status" value="1"/>
</dbReference>
<feature type="transmembrane region" description="Helical" evidence="13">
    <location>
        <begin position="223"/>
        <end position="244"/>
    </location>
</feature>
<dbReference type="AlphaFoldDB" id="A0A7U8C5V6"/>
<dbReference type="FunFam" id="1.20.950.20:FF:000002">
    <property type="entry name" value="Formate dehydrogenase cytochrome b556 subunit"/>
    <property type="match status" value="1"/>
</dbReference>
<dbReference type="PANTHER" id="PTHR30074:SF6">
    <property type="entry name" value="FORMATE DEHYDROGENASE GAMMA SUBUNIT"/>
    <property type="match status" value="1"/>
</dbReference>
<feature type="transmembrane region" description="Helical" evidence="13">
    <location>
        <begin position="125"/>
        <end position="147"/>
    </location>
</feature>
<evidence type="ECO:0000256" key="11">
    <source>
        <dbReference type="ARBA" id="ARBA00023004"/>
    </source>
</evidence>
<dbReference type="GO" id="GO:0005886">
    <property type="term" value="C:plasma membrane"/>
    <property type="evidence" value="ECO:0007669"/>
    <property type="project" value="UniProtKB-SubCell"/>
</dbReference>
<reference evidence="16 17" key="1">
    <citation type="submission" date="2006-02" db="EMBL/GenBank/DDBJ databases">
        <authorList>
            <person name="Pinhassi J."/>
            <person name="Pedros-Alio C."/>
            <person name="Ferriera S."/>
            <person name="Johnson J."/>
            <person name="Kravitz S."/>
            <person name="Halpern A."/>
            <person name="Remington K."/>
            <person name="Beeson K."/>
            <person name="Tran B."/>
            <person name="Rogers Y.-H."/>
            <person name="Friedman R."/>
            <person name="Venter J.C."/>
        </authorList>
    </citation>
    <scope>NUCLEOTIDE SEQUENCE [LARGE SCALE GENOMIC DNA]</scope>
    <source>
        <strain evidence="16 17">MED92</strain>
    </source>
</reference>
<evidence type="ECO:0000256" key="13">
    <source>
        <dbReference type="SAM" id="Phobius"/>
    </source>
</evidence>
<dbReference type="InterPro" id="IPR051817">
    <property type="entry name" value="FDH_cytochrome_b556_subunit"/>
</dbReference>
<accession>A0A7U8C5V6</accession>
<dbReference type="InterPro" id="IPR016174">
    <property type="entry name" value="Di-haem_cyt_TM"/>
</dbReference>
<evidence type="ECO:0000256" key="4">
    <source>
        <dbReference type="ARBA" id="ARBA00022448"/>
    </source>
</evidence>
<keyword evidence="14" id="KW-0732">Signal</keyword>
<dbReference type="SUPFAM" id="SSF81342">
    <property type="entry name" value="Transmembrane di-heme cytochromes"/>
    <property type="match status" value="1"/>
</dbReference>
<feature type="signal peptide" evidence="14">
    <location>
        <begin position="1"/>
        <end position="24"/>
    </location>
</feature>
<feature type="chain" id="PRO_5031506021" evidence="14">
    <location>
        <begin position="25"/>
        <end position="318"/>
    </location>
</feature>
<comment type="subcellular location">
    <subcellularLocation>
        <location evidence="2">Cell membrane</location>
        <topology evidence="2">Multi-pass membrane protein</topology>
    </subcellularLocation>
</comment>
<dbReference type="GO" id="GO:0009055">
    <property type="term" value="F:electron transfer activity"/>
    <property type="evidence" value="ECO:0007669"/>
    <property type="project" value="InterPro"/>
</dbReference>
<keyword evidence="10 13" id="KW-1133">Transmembrane helix</keyword>
<dbReference type="GO" id="GO:0008863">
    <property type="term" value="F:formate dehydrogenase (NAD+) activity"/>
    <property type="evidence" value="ECO:0007669"/>
    <property type="project" value="InterPro"/>
</dbReference>
<keyword evidence="11" id="KW-0408">Iron</keyword>
<feature type="transmembrane region" description="Helical" evidence="13">
    <location>
        <begin position="256"/>
        <end position="278"/>
    </location>
</feature>
<evidence type="ECO:0000256" key="3">
    <source>
        <dbReference type="ARBA" id="ARBA00010747"/>
    </source>
</evidence>
<dbReference type="GO" id="GO:0022904">
    <property type="term" value="P:respiratory electron transport chain"/>
    <property type="evidence" value="ECO:0007669"/>
    <property type="project" value="InterPro"/>
</dbReference>
<gene>
    <name evidence="16" type="ORF">MED92_10244</name>
</gene>
<evidence type="ECO:0000256" key="10">
    <source>
        <dbReference type="ARBA" id="ARBA00022989"/>
    </source>
</evidence>
<keyword evidence="5" id="KW-1003">Cell membrane</keyword>
<comment type="cofactor">
    <cofactor evidence="1">
        <name>heme</name>
        <dbReference type="ChEBI" id="CHEBI:30413"/>
    </cofactor>
</comment>
<comment type="similarity">
    <text evidence="3">Belongs to the formate dehydrogenase gamma subunit family.</text>
</comment>
<dbReference type="PANTHER" id="PTHR30074">
    <property type="entry name" value="FORMATE DEHYDROGENASE, NITRATE-INDUCIBLE, CYTOCHROME B556 FDN SUBUNIT"/>
    <property type="match status" value="1"/>
</dbReference>
<evidence type="ECO:0000256" key="2">
    <source>
        <dbReference type="ARBA" id="ARBA00004651"/>
    </source>
</evidence>
<dbReference type="NCBIfam" id="TIGR01583">
    <property type="entry name" value="formate-DH-gamm"/>
    <property type="match status" value="1"/>
</dbReference>
<feature type="domain" description="Cytochrome b561 bacterial/Ni-hydrogenase" evidence="15">
    <location>
        <begin position="115"/>
        <end position="293"/>
    </location>
</feature>
<dbReference type="GO" id="GO:0046872">
    <property type="term" value="F:metal ion binding"/>
    <property type="evidence" value="ECO:0007669"/>
    <property type="project" value="UniProtKB-KW"/>
</dbReference>
<keyword evidence="6" id="KW-0349">Heme</keyword>
<sequence>MLRIKWPSQILLVLALIFSGFANATPSDAKVAGFAGADYWQVVKKGDTGRTQDQGAEAGQLINVKGEEWRYWRNQWITPAGAYAIGGTLALLAIFYLLVGQKKLDHPRTGNLIERWKRLDRANHWTVAVLFIILAVSGLSILYGKFFLRTALGDSLWANYIMLCKLAHNYLGPLFVIGLLFMIVRWIKHNFFNRTDLMWFLKGGGIIGKAHPSAGYMNGGEKVWFWLLTIVGIIVCASGLVLDFQNFGQVRETMQIANLLHAAGSLILIAASFGHIYIGTIGTEGALEGMKTGYVDETWAKQHHDLWYEEVKGKSSND</sequence>
<dbReference type="GO" id="GO:0036397">
    <property type="term" value="F:formate dehydrogenase (quinone) activity"/>
    <property type="evidence" value="ECO:0007669"/>
    <property type="project" value="TreeGrafter"/>
</dbReference>
<organism evidence="16 17">
    <name type="scientific">Neptuniibacter caesariensis</name>
    <dbReference type="NCBI Taxonomy" id="207954"/>
    <lineage>
        <taxon>Bacteria</taxon>
        <taxon>Pseudomonadati</taxon>
        <taxon>Pseudomonadota</taxon>
        <taxon>Gammaproteobacteria</taxon>
        <taxon>Oceanospirillales</taxon>
        <taxon>Oceanospirillaceae</taxon>
        <taxon>Neptuniibacter</taxon>
    </lineage>
</organism>
<dbReference type="Pfam" id="PF01292">
    <property type="entry name" value="Ni_hydr_CYTB"/>
    <property type="match status" value="1"/>
</dbReference>
<keyword evidence="7 13" id="KW-0812">Transmembrane</keyword>
<protein>
    <submittedName>
        <fullName evidence="16">Formate dehydrogenase, cytochrome b556 subunit</fullName>
    </submittedName>
</protein>
<dbReference type="GO" id="GO:0015944">
    <property type="term" value="P:formate oxidation"/>
    <property type="evidence" value="ECO:0007669"/>
    <property type="project" value="TreeGrafter"/>
</dbReference>
<proteinExistence type="inferred from homology"/>
<dbReference type="OrthoDB" id="9790598at2"/>
<dbReference type="InterPro" id="IPR011577">
    <property type="entry name" value="Cyt_b561_bac/Ni-Hgenase"/>
</dbReference>
<feature type="transmembrane region" description="Helical" evidence="13">
    <location>
        <begin position="80"/>
        <end position="99"/>
    </location>
</feature>
<dbReference type="InterPro" id="IPR006471">
    <property type="entry name" value="Formate_DH_gsu"/>
</dbReference>
<keyword evidence="17" id="KW-1185">Reference proteome</keyword>
<evidence type="ECO:0000256" key="12">
    <source>
        <dbReference type="ARBA" id="ARBA00023136"/>
    </source>
</evidence>
<dbReference type="GO" id="GO:0009061">
    <property type="term" value="P:anaerobic respiration"/>
    <property type="evidence" value="ECO:0007669"/>
    <property type="project" value="TreeGrafter"/>
</dbReference>
<feature type="transmembrane region" description="Helical" evidence="13">
    <location>
        <begin position="167"/>
        <end position="187"/>
    </location>
</feature>
<dbReference type="RefSeq" id="WP_007019715.1">
    <property type="nucleotide sequence ID" value="NZ_CH724125.1"/>
</dbReference>
<name>A0A7U8C5V6_NEPCE</name>
<evidence type="ECO:0000259" key="15">
    <source>
        <dbReference type="Pfam" id="PF01292"/>
    </source>
</evidence>
<comment type="caution">
    <text evidence="16">The sequence shown here is derived from an EMBL/GenBank/DDBJ whole genome shotgun (WGS) entry which is preliminary data.</text>
</comment>
<dbReference type="Proteomes" id="UP000002171">
    <property type="component" value="Unassembled WGS sequence"/>
</dbReference>
<keyword evidence="12 13" id="KW-0472">Membrane</keyword>
<keyword evidence="4" id="KW-0813">Transport</keyword>
<keyword evidence="9" id="KW-0249">Electron transport</keyword>
<evidence type="ECO:0000256" key="6">
    <source>
        <dbReference type="ARBA" id="ARBA00022617"/>
    </source>
</evidence>
<evidence type="ECO:0000313" key="17">
    <source>
        <dbReference type="Proteomes" id="UP000002171"/>
    </source>
</evidence>
<keyword evidence="8" id="KW-0479">Metal-binding</keyword>
<evidence type="ECO:0000256" key="9">
    <source>
        <dbReference type="ARBA" id="ARBA00022982"/>
    </source>
</evidence>
<dbReference type="GO" id="GO:0009326">
    <property type="term" value="C:formate dehydrogenase complex"/>
    <property type="evidence" value="ECO:0007669"/>
    <property type="project" value="InterPro"/>
</dbReference>
<evidence type="ECO:0000256" key="14">
    <source>
        <dbReference type="SAM" id="SignalP"/>
    </source>
</evidence>
<dbReference type="EMBL" id="AAOW01000004">
    <property type="protein sequence ID" value="EAR62078.1"/>
    <property type="molecule type" value="Genomic_DNA"/>
</dbReference>
<evidence type="ECO:0000256" key="8">
    <source>
        <dbReference type="ARBA" id="ARBA00022723"/>
    </source>
</evidence>